<dbReference type="RefSeq" id="WP_080805259.1">
    <property type="nucleotide sequence ID" value="NZ_LT828550.1"/>
</dbReference>
<organism evidence="4 5">
    <name type="scientific">Desulfamplus magnetovallimortis</name>
    <dbReference type="NCBI Taxonomy" id="1246637"/>
    <lineage>
        <taxon>Bacteria</taxon>
        <taxon>Pseudomonadati</taxon>
        <taxon>Thermodesulfobacteriota</taxon>
        <taxon>Desulfobacteria</taxon>
        <taxon>Desulfobacterales</taxon>
        <taxon>Desulfobacteraceae</taxon>
        <taxon>Desulfamplus</taxon>
    </lineage>
</organism>
<feature type="region of interest" description="Disordered" evidence="3">
    <location>
        <begin position="157"/>
        <end position="182"/>
    </location>
</feature>
<evidence type="ECO:0000256" key="1">
    <source>
        <dbReference type="ARBA" id="ARBA00093464"/>
    </source>
</evidence>
<dbReference type="Pfam" id="PF04219">
    <property type="entry name" value="DUF413"/>
    <property type="match status" value="1"/>
</dbReference>
<dbReference type="OrthoDB" id="1494929at2"/>
<comment type="similarity">
    <text evidence="1">Belongs to the MaoP family.</text>
</comment>
<evidence type="ECO:0000256" key="2">
    <source>
        <dbReference type="ARBA" id="ARBA00093628"/>
    </source>
</evidence>
<name>A0A1W1H8H9_9BACT</name>
<proteinExistence type="inferred from homology"/>
<evidence type="ECO:0000313" key="4">
    <source>
        <dbReference type="EMBL" id="SLM28787.1"/>
    </source>
</evidence>
<dbReference type="AlphaFoldDB" id="A0A1W1H8H9"/>
<protein>
    <recommendedName>
        <fullName evidence="2">Macrodomain Ori protein</fullName>
    </recommendedName>
</protein>
<sequence length="199" mass="24489">MNNKSDKKAHLEYLKKDFFDIDLLEKIRKFLLFDEYEVLKKYGTWLLMLSSKKILPITDAQSRFLKVVKKEIKPETTFEKLWLKFLFIQENYDKYEKVWKIYNEELNLQEEIELRKLEEYYLYEEMENYFNDHDEQTFQIERNEHSYFYEDYQDDDYPDYDLPDSFGGVPEDNPDYDEVGGDSWGDYYAADWGDDDKEW</sequence>
<reference evidence="4 5" key="1">
    <citation type="submission" date="2017-03" db="EMBL/GenBank/DDBJ databases">
        <authorList>
            <person name="Afonso C.L."/>
            <person name="Miller P.J."/>
            <person name="Scott M.A."/>
            <person name="Spackman E."/>
            <person name="Goraichik I."/>
            <person name="Dimitrov K.M."/>
            <person name="Suarez D.L."/>
            <person name="Swayne D.E."/>
        </authorList>
    </citation>
    <scope>NUCLEOTIDE SEQUENCE [LARGE SCALE GENOMIC DNA]</scope>
    <source>
        <strain evidence="4">PRJEB14757</strain>
    </source>
</reference>
<evidence type="ECO:0000313" key="5">
    <source>
        <dbReference type="Proteomes" id="UP000191931"/>
    </source>
</evidence>
<dbReference type="EMBL" id="FWEV01000062">
    <property type="protein sequence ID" value="SLM28787.1"/>
    <property type="molecule type" value="Genomic_DNA"/>
</dbReference>
<keyword evidence="5" id="KW-1185">Reference proteome</keyword>
<dbReference type="InterPro" id="IPR007335">
    <property type="entry name" value="DUF413"/>
</dbReference>
<dbReference type="STRING" id="1246637.MTBBW1_1540013"/>
<dbReference type="Proteomes" id="UP000191931">
    <property type="component" value="Unassembled WGS sequence"/>
</dbReference>
<gene>
    <name evidence="4" type="ORF">MTBBW1_1540013</name>
</gene>
<accession>A0A1W1H8H9</accession>
<evidence type="ECO:0000256" key="3">
    <source>
        <dbReference type="SAM" id="MobiDB-lite"/>
    </source>
</evidence>